<name>A0A7J4MVG2_METTF</name>
<dbReference type="AlphaFoldDB" id="A0A7J4MVG2"/>
<proteinExistence type="predicted"/>
<evidence type="ECO:0000313" key="1">
    <source>
        <dbReference type="EMBL" id="HIH64605.1"/>
    </source>
</evidence>
<reference evidence="2" key="1">
    <citation type="journal article" date="2020" name="bioRxiv">
        <title>A rank-normalized archaeal taxonomy based on genome phylogeny resolves widespread incomplete and uneven classifications.</title>
        <authorList>
            <person name="Rinke C."/>
            <person name="Chuvochina M."/>
            <person name="Mussig A.J."/>
            <person name="Chaumeil P.-A."/>
            <person name="Waite D.W."/>
            <person name="Whitman W.B."/>
            <person name="Parks D.H."/>
            <person name="Hugenholtz P."/>
        </authorList>
    </citation>
    <scope>NUCLEOTIDE SEQUENCE [LARGE SCALE GENOMIC DNA]</scope>
</reference>
<protein>
    <submittedName>
        <fullName evidence="1">Uncharacterized protein</fullName>
    </submittedName>
</protein>
<gene>
    <name evidence="1" type="ORF">HA285_03270</name>
</gene>
<organism evidence="1 2">
    <name type="scientific">Methanothermobacter thermautotrophicus</name>
    <name type="common">Methanobacterium thermoformicicum</name>
    <dbReference type="NCBI Taxonomy" id="145262"/>
    <lineage>
        <taxon>Archaea</taxon>
        <taxon>Methanobacteriati</taxon>
        <taxon>Methanobacteriota</taxon>
        <taxon>Methanomada group</taxon>
        <taxon>Methanobacteria</taxon>
        <taxon>Methanobacteriales</taxon>
        <taxon>Methanobacteriaceae</taxon>
        <taxon>Methanothermobacter</taxon>
    </lineage>
</organism>
<sequence>DAAGRSLDDICFDLVRESLGDDEFLIEGDRIVWMFSFHITEDLMSGCSASI</sequence>
<feature type="non-terminal residue" evidence="1">
    <location>
        <position position="1"/>
    </location>
</feature>
<evidence type="ECO:0000313" key="2">
    <source>
        <dbReference type="Proteomes" id="UP000538031"/>
    </source>
</evidence>
<dbReference type="EMBL" id="DUHT01000035">
    <property type="protein sequence ID" value="HIH64605.1"/>
    <property type="molecule type" value="Genomic_DNA"/>
</dbReference>
<comment type="caution">
    <text evidence="1">The sequence shown here is derived from an EMBL/GenBank/DDBJ whole genome shotgun (WGS) entry which is preliminary data.</text>
</comment>
<dbReference type="Proteomes" id="UP000538031">
    <property type="component" value="Unassembled WGS sequence"/>
</dbReference>
<accession>A0A7J4MVG2</accession>